<dbReference type="GO" id="GO:0005634">
    <property type="term" value="C:nucleus"/>
    <property type="evidence" value="ECO:0007669"/>
    <property type="project" value="TreeGrafter"/>
</dbReference>
<dbReference type="EMBL" id="HACG01047142">
    <property type="protein sequence ID" value="CEK94007.1"/>
    <property type="molecule type" value="Transcribed_RNA"/>
</dbReference>
<proteinExistence type="predicted"/>
<dbReference type="GO" id="GO:0003723">
    <property type="term" value="F:RNA binding"/>
    <property type="evidence" value="ECO:0007669"/>
    <property type="project" value="TreeGrafter"/>
</dbReference>
<evidence type="ECO:0000256" key="1">
    <source>
        <dbReference type="SAM" id="MobiDB-lite"/>
    </source>
</evidence>
<evidence type="ECO:0000259" key="2">
    <source>
        <dbReference type="Pfam" id="PF17846"/>
    </source>
</evidence>
<feature type="region of interest" description="Disordered" evidence="1">
    <location>
        <begin position="166"/>
        <end position="192"/>
    </location>
</feature>
<evidence type="ECO:0000313" key="3">
    <source>
        <dbReference type="EMBL" id="CEK94007.1"/>
    </source>
</evidence>
<feature type="domain" description="Xrn1 helical" evidence="2">
    <location>
        <begin position="1"/>
        <end position="170"/>
    </location>
</feature>
<feature type="compositionally biased region" description="Polar residues" evidence="1">
    <location>
        <begin position="290"/>
        <end position="310"/>
    </location>
</feature>
<dbReference type="GO" id="GO:0004534">
    <property type="term" value="F:5'-3' RNA exonuclease activity"/>
    <property type="evidence" value="ECO:0007669"/>
    <property type="project" value="TreeGrafter"/>
</dbReference>
<dbReference type="PANTHER" id="PTHR12341:SF41">
    <property type="entry name" value="5'-3' EXORIBONUCLEASE 2"/>
    <property type="match status" value="1"/>
</dbReference>
<dbReference type="InterPro" id="IPR041412">
    <property type="entry name" value="Xrn1_helical"/>
</dbReference>
<feature type="compositionally biased region" description="Basic and acidic residues" evidence="1">
    <location>
        <begin position="323"/>
        <end position="351"/>
    </location>
</feature>
<feature type="region of interest" description="Disordered" evidence="1">
    <location>
        <begin position="229"/>
        <end position="351"/>
    </location>
</feature>
<feature type="compositionally biased region" description="Low complexity" evidence="1">
    <location>
        <begin position="241"/>
        <end position="251"/>
    </location>
</feature>
<protein>
    <recommendedName>
        <fullName evidence="2">Xrn1 helical domain-containing protein</fullName>
    </recommendedName>
</protein>
<dbReference type="InterPro" id="IPR027073">
    <property type="entry name" value="5_3_exoribonuclease"/>
</dbReference>
<dbReference type="Pfam" id="PF17846">
    <property type="entry name" value="XRN_M"/>
    <property type="match status" value="1"/>
</dbReference>
<feature type="compositionally biased region" description="Polar residues" evidence="1">
    <location>
        <begin position="172"/>
        <end position="191"/>
    </location>
</feature>
<gene>
    <name evidence="3" type="primary">ORF198396</name>
</gene>
<feature type="compositionally biased region" description="Low complexity" evidence="1">
    <location>
        <begin position="259"/>
        <end position="289"/>
    </location>
</feature>
<dbReference type="AlphaFoldDB" id="A0A0B7BM97"/>
<dbReference type="Gene3D" id="1.25.40.1050">
    <property type="match status" value="1"/>
</dbReference>
<reference evidence="3" key="1">
    <citation type="submission" date="2014-12" db="EMBL/GenBank/DDBJ databases">
        <title>Insight into the proteome of Arion vulgaris.</title>
        <authorList>
            <person name="Aradska J."/>
            <person name="Bulat T."/>
            <person name="Smidak R."/>
            <person name="Sarate P."/>
            <person name="Gangsoo J."/>
            <person name="Sialana F."/>
            <person name="Bilban M."/>
            <person name="Lubec G."/>
        </authorList>
    </citation>
    <scope>NUCLEOTIDE SEQUENCE</scope>
    <source>
        <tissue evidence="3">Skin</tissue>
    </source>
</reference>
<sequence length="351" mass="39578">MTDPESPIIDFYPSDFKIDLNGKKFAWQGVALLPFVEETRLRKTLESVYPDLTTLERKRNIRGEDRLFIGIHHPAYAFLEGLYEGQTTTEPVPIDTKLTQGMAGNVWCDDYNIEKDGVVPTPLPGVPDIYNNKCMTVCYHDLKFDSDHLFKAVVLPGAVMPAPTLKADDWNNKNPNQRYRPQIGFQPNSGYRDNKDMSAAKNMIRNSSGGGNQGFRGAGIMGAVPGSYGNFQQSRASNNHGYQRGHSSQGGQSYGGQGYSNNRDNNYRSNQSSQDYGRPQQHQQRSQSSYGNSYGNQYQSQDRVYQSYPTGQSGGHGGQRQSDNQHHPRQFDANRGRQQQDHGQNERYRPY</sequence>
<accession>A0A0B7BM97</accession>
<feature type="compositionally biased region" description="Polar residues" evidence="1">
    <location>
        <begin position="229"/>
        <end position="240"/>
    </location>
</feature>
<dbReference type="GO" id="GO:0000956">
    <property type="term" value="P:nuclear-transcribed mRNA catabolic process"/>
    <property type="evidence" value="ECO:0007669"/>
    <property type="project" value="TreeGrafter"/>
</dbReference>
<dbReference type="PANTHER" id="PTHR12341">
    <property type="entry name" value="5'-&gt;3' EXORIBONUCLEASE"/>
    <property type="match status" value="1"/>
</dbReference>
<organism evidence="3">
    <name type="scientific">Arion vulgaris</name>
    <dbReference type="NCBI Taxonomy" id="1028688"/>
    <lineage>
        <taxon>Eukaryota</taxon>
        <taxon>Metazoa</taxon>
        <taxon>Spiralia</taxon>
        <taxon>Lophotrochozoa</taxon>
        <taxon>Mollusca</taxon>
        <taxon>Gastropoda</taxon>
        <taxon>Heterobranchia</taxon>
        <taxon>Euthyneura</taxon>
        <taxon>Panpulmonata</taxon>
        <taxon>Eupulmonata</taxon>
        <taxon>Stylommatophora</taxon>
        <taxon>Helicina</taxon>
        <taxon>Arionoidea</taxon>
        <taxon>Arionidae</taxon>
        <taxon>Arion</taxon>
    </lineage>
</organism>
<name>A0A0B7BM97_9EUPU</name>